<evidence type="ECO:0000313" key="1">
    <source>
        <dbReference type="EMBL" id="AKF92637.1"/>
    </source>
</evidence>
<protein>
    <submittedName>
        <fullName evidence="1">Uncharacterized protein</fullName>
    </submittedName>
</protein>
<accession>A0A0F7EF64</accession>
<dbReference type="EMBL" id="CP011074">
    <property type="protein sequence ID" value="AKF92637.1"/>
    <property type="molecule type" value="Genomic_DNA"/>
</dbReference>
<name>A0A0F7EF64_BRELA</name>
<dbReference type="AlphaFoldDB" id="A0A0F7EF64"/>
<reference evidence="1" key="1">
    <citation type="submission" date="2015-03" db="EMBL/GenBank/DDBJ databases">
        <title>MIGS Cultured Bacterial/Archaeal sample from Brevibacillus laterosporus.</title>
        <authorList>
            <person name="Zeng D."/>
            <person name="Zhu L."/>
            <person name="Dong G."/>
            <person name="Ye W."/>
            <person name="Ren D."/>
            <person name="Wu L."/>
            <person name="Xu J."/>
            <person name="Li G."/>
            <person name="Guo L."/>
        </authorList>
    </citation>
    <scope>NUCLEOTIDE SEQUENCE</scope>
    <source>
        <strain evidence="1">B9</strain>
    </source>
</reference>
<gene>
    <name evidence="1" type="ORF">EX87_02295</name>
</gene>
<sequence length="188" mass="21368">MIRMQGKYRLTFPVTPAEVQMNGYGNDTETTTSISLVSKNRLAAYRAKSISFDFWLPGDIESPFIEVEGYPGPREWLAGIDRIYGKEVLLTIEELNLAWNVYIGPIDGTFKGMNGDFYGSVEFPIFIKDEFLQWSNNKDLLSPPKVFAKQQKARANTSGKKGKKSLSFMSSAIQQIKRDRIRNKNIPK</sequence>
<proteinExistence type="predicted"/>
<organism evidence="1">
    <name type="scientific">Brevibacillus laterosporus</name>
    <name type="common">Bacillus laterosporus</name>
    <dbReference type="NCBI Taxonomy" id="1465"/>
    <lineage>
        <taxon>Bacteria</taxon>
        <taxon>Bacillati</taxon>
        <taxon>Bacillota</taxon>
        <taxon>Bacilli</taxon>
        <taxon>Bacillales</taxon>
        <taxon>Paenibacillaceae</taxon>
        <taxon>Brevibacillus</taxon>
    </lineage>
</organism>
<dbReference type="RefSeq" id="WP_031411248.1">
    <property type="nucleotide sequence ID" value="NZ_CP011074.1"/>
</dbReference>